<feature type="domain" description="Insertion element IS402-like" evidence="2">
    <location>
        <begin position="7"/>
        <end position="83"/>
    </location>
</feature>
<proteinExistence type="predicted"/>
<dbReference type="NCBIfam" id="NF033580">
    <property type="entry name" value="transpos_IS5_3"/>
    <property type="match status" value="1"/>
</dbReference>
<gene>
    <name evidence="3" type="ORF">ACFO0D_17630</name>
</gene>
<dbReference type="EMBL" id="JBHSEI010000015">
    <property type="protein sequence ID" value="MFC4640152.1"/>
    <property type="molecule type" value="Genomic_DNA"/>
</dbReference>
<dbReference type="InterPro" id="IPR025161">
    <property type="entry name" value="IS402-like_dom"/>
</dbReference>
<evidence type="ECO:0000313" key="3">
    <source>
        <dbReference type="EMBL" id="MFC4640152.1"/>
    </source>
</evidence>
<accession>A0ABV9IDK1</accession>
<dbReference type="PANTHER" id="PTHR30007">
    <property type="entry name" value="PHP DOMAIN PROTEIN"/>
    <property type="match status" value="1"/>
</dbReference>
<reference evidence="4" key="1">
    <citation type="journal article" date="2019" name="Int. J. Syst. Evol. Microbiol.">
        <title>The Global Catalogue of Microorganisms (GCM) 10K type strain sequencing project: providing services to taxonomists for standard genome sequencing and annotation.</title>
        <authorList>
            <consortium name="The Broad Institute Genomics Platform"/>
            <consortium name="The Broad Institute Genome Sequencing Center for Infectious Disease"/>
            <person name="Wu L."/>
            <person name="Ma J."/>
        </authorList>
    </citation>
    <scope>NUCLEOTIDE SEQUENCE [LARGE SCALE GENOMIC DNA]</scope>
    <source>
        <strain evidence="4">CCUG 55995</strain>
    </source>
</reference>
<dbReference type="Pfam" id="PF13340">
    <property type="entry name" value="DUF4096"/>
    <property type="match status" value="1"/>
</dbReference>
<dbReference type="Pfam" id="PF01609">
    <property type="entry name" value="DDE_Tnp_1"/>
    <property type="match status" value="1"/>
</dbReference>
<dbReference type="RefSeq" id="WP_380063137.1">
    <property type="nucleotide sequence ID" value="NZ_JBHSEI010000015.1"/>
</dbReference>
<comment type="caution">
    <text evidence="3">The sequence shown here is derived from an EMBL/GenBank/DDBJ whole genome shotgun (WGS) entry which is preliminary data.</text>
</comment>
<keyword evidence="4" id="KW-1185">Reference proteome</keyword>
<dbReference type="PANTHER" id="PTHR30007:SF1">
    <property type="entry name" value="BLR1914 PROTEIN"/>
    <property type="match status" value="1"/>
</dbReference>
<evidence type="ECO:0000259" key="1">
    <source>
        <dbReference type="Pfam" id="PF01609"/>
    </source>
</evidence>
<evidence type="ECO:0000313" key="4">
    <source>
        <dbReference type="Proteomes" id="UP001595952"/>
    </source>
</evidence>
<organism evidence="3 4">
    <name type="scientific">Deinococcus hohokamensis</name>
    <dbReference type="NCBI Taxonomy" id="309883"/>
    <lineage>
        <taxon>Bacteria</taxon>
        <taxon>Thermotogati</taxon>
        <taxon>Deinococcota</taxon>
        <taxon>Deinococci</taxon>
        <taxon>Deinococcales</taxon>
        <taxon>Deinococcaceae</taxon>
        <taxon>Deinococcus</taxon>
    </lineage>
</organism>
<sequence>MHIPCVPDDLWAAIEPLLKRVQPNFQRGRPRLPDRATLTGILFVLKTGIAWHDLPLTLGFGSGMTCWRRLREWQRAGIWAALHQLLLDRLHVHGQLDWSRASLDSASVAAPCGGEETGRDPTNRGKLGCKRHSIVDGQGMPLAVVLSAANVHDSQMVEPVLDAVPGVRSGRRGRPKRRPLKLHADKGYDYRRCRDACRRRGIALRIARRMIESSSHFGRHRWVIERTLSWLNRFKQLKVRYERCADVHLALVVLTCALICLRRLPPALPA</sequence>
<name>A0ABV9IDK1_9DEIO</name>
<dbReference type="InterPro" id="IPR002559">
    <property type="entry name" value="Transposase_11"/>
</dbReference>
<evidence type="ECO:0000259" key="2">
    <source>
        <dbReference type="Pfam" id="PF13340"/>
    </source>
</evidence>
<protein>
    <submittedName>
        <fullName evidence="3">IS5 family transposase</fullName>
    </submittedName>
</protein>
<dbReference type="Proteomes" id="UP001595952">
    <property type="component" value="Unassembled WGS sequence"/>
</dbReference>
<feature type="domain" description="Transposase IS4-like" evidence="1">
    <location>
        <begin position="104"/>
        <end position="259"/>
    </location>
</feature>